<comment type="function">
    <text evidence="6">Catalyzes the 2'-O-methylation of the ribose of cytidine 1402 (C1402) in 16S rRNA.</text>
</comment>
<evidence type="ECO:0000259" key="7">
    <source>
        <dbReference type="Pfam" id="PF00590"/>
    </source>
</evidence>
<gene>
    <name evidence="6 8" type="primary">rsmI</name>
    <name evidence="8" type="ORF">FEF22_001125</name>
</gene>
<evidence type="ECO:0000256" key="2">
    <source>
        <dbReference type="ARBA" id="ARBA00022552"/>
    </source>
</evidence>
<proteinExistence type="inferred from homology"/>
<dbReference type="InterPro" id="IPR014776">
    <property type="entry name" value="4pyrrole_Mease_sub2"/>
</dbReference>
<dbReference type="InterPro" id="IPR035996">
    <property type="entry name" value="4pyrrol_Methylase_sf"/>
</dbReference>
<comment type="caution">
    <text evidence="8">The sequence shown here is derived from an EMBL/GenBank/DDBJ whole genome shotgun (WGS) entry which is preliminary data.</text>
</comment>
<dbReference type="PANTHER" id="PTHR46111:SF1">
    <property type="entry name" value="RIBOSOMAL RNA SMALL SUBUNIT METHYLTRANSFERASE I"/>
    <property type="match status" value="1"/>
</dbReference>
<comment type="similarity">
    <text evidence="6">Belongs to the methyltransferase superfamily. RsmI family.</text>
</comment>
<reference evidence="8" key="1">
    <citation type="submission" date="2019-10" db="EMBL/GenBank/DDBJ databases">
        <title>Whole Genome Sequencing and Characterization of Texas Phoenix Palm Decline Phytoplasma Belongs to Lethal Yellowing (16SrIV) Group.</title>
        <authorList>
            <person name="Bao M."/>
        </authorList>
    </citation>
    <scope>NUCLEOTIDE SEQUENCE [LARGE SCALE GENOMIC DNA]</scope>
    <source>
        <strain evidence="8">ACPD</strain>
    </source>
</reference>
<keyword evidence="9" id="KW-1185">Reference proteome</keyword>
<dbReference type="Pfam" id="PF00590">
    <property type="entry name" value="TP_methylase"/>
    <property type="match status" value="1"/>
</dbReference>
<dbReference type="GO" id="GO:0032259">
    <property type="term" value="P:methylation"/>
    <property type="evidence" value="ECO:0007669"/>
    <property type="project" value="UniProtKB-KW"/>
</dbReference>
<keyword evidence="3 6" id="KW-0489">Methyltransferase</keyword>
<name>A0ABS5BIH6_9MOLU</name>
<dbReference type="Gene3D" id="3.30.950.10">
    <property type="entry name" value="Methyltransferase, Cobalt-precorrin-4 Transmethylase, Domain 2"/>
    <property type="match status" value="1"/>
</dbReference>
<dbReference type="CDD" id="cd11648">
    <property type="entry name" value="RsmI"/>
    <property type="match status" value="1"/>
</dbReference>
<protein>
    <recommendedName>
        <fullName evidence="6">Ribosomal RNA small subunit methyltransferase I</fullName>
        <ecNumber evidence="6">2.1.1.198</ecNumber>
    </recommendedName>
    <alternativeName>
        <fullName evidence="6">16S rRNA 2'-O-ribose C1402 methyltransferase</fullName>
    </alternativeName>
    <alternativeName>
        <fullName evidence="6">rRNA (cytidine-2'-O-)-methyltransferase RsmI</fullName>
    </alternativeName>
</protein>
<evidence type="ECO:0000256" key="4">
    <source>
        <dbReference type="ARBA" id="ARBA00022679"/>
    </source>
</evidence>
<comment type="subcellular location">
    <subcellularLocation>
        <location evidence="6">Cytoplasm</location>
    </subcellularLocation>
</comment>
<evidence type="ECO:0000256" key="5">
    <source>
        <dbReference type="ARBA" id="ARBA00022691"/>
    </source>
</evidence>
<dbReference type="SUPFAM" id="SSF53790">
    <property type="entry name" value="Tetrapyrrole methylase"/>
    <property type="match status" value="1"/>
</dbReference>
<dbReference type="InterPro" id="IPR000878">
    <property type="entry name" value="4pyrrol_Mease"/>
</dbReference>
<evidence type="ECO:0000313" key="8">
    <source>
        <dbReference type="EMBL" id="MBP3059385.1"/>
    </source>
</evidence>
<dbReference type="HAMAP" id="MF_01877">
    <property type="entry name" value="16SrRNA_methyltr_I"/>
    <property type="match status" value="1"/>
</dbReference>
<dbReference type="InterPro" id="IPR014777">
    <property type="entry name" value="4pyrrole_Mease_sub1"/>
</dbReference>
<accession>A0ABS5BIH6</accession>
<dbReference type="Gene3D" id="3.40.1010.10">
    <property type="entry name" value="Cobalt-precorrin-4 Transmethylase, Domain 1"/>
    <property type="match status" value="1"/>
</dbReference>
<sequence>MVIIQKTFTEKKSILYLVSTPIGNMSDISLRALQILKKVEVIFSEDTRISRKLLKFYDLKTPLISFYEHNEKKRIKEILLLLGKGKDLALICDAGTPLISDPGLFLVQEVKKAGFHVTTVPGASAFLSAFILSSFELPFCFLGFLPKKKQKKESFLKKYRFFEGSIIIYETSKRLLDTLFLITKIYKKRNISISRELTKKFETIINGDIDEILKQDFILKGEYVLVIEKNKSSYLELELSLEEHIDFFLKQGFSEKESFTKVAKYRKIPKKEIYKKYKILNK</sequence>
<evidence type="ECO:0000256" key="6">
    <source>
        <dbReference type="HAMAP-Rule" id="MF_01877"/>
    </source>
</evidence>
<dbReference type="GO" id="GO:0008168">
    <property type="term" value="F:methyltransferase activity"/>
    <property type="evidence" value="ECO:0007669"/>
    <property type="project" value="UniProtKB-KW"/>
</dbReference>
<evidence type="ECO:0000256" key="3">
    <source>
        <dbReference type="ARBA" id="ARBA00022603"/>
    </source>
</evidence>
<dbReference type="PANTHER" id="PTHR46111">
    <property type="entry name" value="RIBOSOMAL RNA SMALL SUBUNIT METHYLTRANSFERASE I"/>
    <property type="match status" value="1"/>
</dbReference>
<keyword evidence="4 6" id="KW-0808">Transferase</keyword>
<dbReference type="Proteomes" id="UP001192346">
    <property type="component" value="Unassembled WGS sequence"/>
</dbReference>
<dbReference type="RefSeq" id="WP_138107937.1">
    <property type="nucleotide sequence ID" value="NZ_VBRA02000009.1"/>
</dbReference>
<dbReference type="InterPro" id="IPR008189">
    <property type="entry name" value="rRNA_ssu_MeTfrase_I"/>
</dbReference>
<comment type="catalytic activity">
    <reaction evidence="6">
        <text>cytidine(1402) in 16S rRNA + S-adenosyl-L-methionine = 2'-O-methylcytidine(1402) in 16S rRNA + S-adenosyl-L-homocysteine + H(+)</text>
        <dbReference type="Rhea" id="RHEA:42924"/>
        <dbReference type="Rhea" id="RHEA-COMP:10285"/>
        <dbReference type="Rhea" id="RHEA-COMP:10286"/>
        <dbReference type="ChEBI" id="CHEBI:15378"/>
        <dbReference type="ChEBI" id="CHEBI:57856"/>
        <dbReference type="ChEBI" id="CHEBI:59789"/>
        <dbReference type="ChEBI" id="CHEBI:74495"/>
        <dbReference type="ChEBI" id="CHEBI:82748"/>
        <dbReference type="EC" id="2.1.1.198"/>
    </reaction>
</comment>
<dbReference type="EMBL" id="VBRA02000009">
    <property type="protein sequence ID" value="MBP3059385.1"/>
    <property type="molecule type" value="Genomic_DNA"/>
</dbReference>
<keyword evidence="2 6" id="KW-0698">rRNA processing</keyword>
<evidence type="ECO:0000313" key="9">
    <source>
        <dbReference type="Proteomes" id="UP001192346"/>
    </source>
</evidence>
<keyword evidence="1 6" id="KW-0963">Cytoplasm</keyword>
<dbReference type="EC" id="2.1.1.198" evidence="6"/>
<organism evidence="8 9">
    <name type="scientific">Texas Phoenix palm phytoplasma</name>
    <dbReference type="NCBI Taxonomy" id="176709"/>
    <lineage>
        <taxon>Bacteria</taxon>
        <taxon>Bacillati</taxon>
        <taxon>Mycoplasmatota</taxon>
        <taxon>Mollicutes</taxon>
        <taxon>Acholeplasmatales</taxon>
        <taxon>Acholeplasmataceae</taxon>
        <taxon>Candidatus Phytoplasma</taxon>
        <taxon>16SrIV (Coconut lethal yellows group)</taxon>
    </lineage>
</organism>
<dbReference type="NCBIfam" id="TIGR00096">
    <property type="entry name" value="16S rRNA (cytidine(1402)-2'-O)-methyltransferase"/>
    <property type="match status" value="1"/>
</dbReference>
<dbReference type="PIRSF" id="PIRSF005917">
    <property type="entry name" value="MTase_YraL"/>
    <property type="match status" value="1"/>
</dbReference>
<evidence type="ECO:0000256" key="1">
    <source>
        <dbReference type="ARBA" id="ARBA00022490"/>
    </source>
</evidence>
<keyword evidence="5 6" id="KW-0949">S-adenosyl-L-methionine</keyword>
<feature type="domain" description="Tetrapyrrole methylase" evidence="7">
    <location>
        <begin position="15"/>
        <end position="212"/>
    </location>
</feature>